<gene>
    <name evidence="1" type="ORF">Cboi01_000615600</name>
</gene>
<evidence type="ECO:0000313" key="2">
    <source>
        <dbReference type="Proteomes" id="UP001165101"/>
    </source>
</evidence>
<evidence type="ECO:0000313" key="1">
    <source>
        <dbReference type="EMBL" id="GMF02641.1"/>
    </source>
</evidence>
<protein>
    <submittedName>
        <fullName evidence="1">Unnamed protein product</fullName>
    </submittedName>
</protein>
<organism evidence="1 2">
    <name type="scientific">Candida boidinii</name>
    <name type="common">Yeast</name>
    <dbReference type="NCBI Taxonomy" id="5477"/>
    <lineage>
        <taxon>Eukaryota</taxon>
        <taxon>Fungi</taxon>
        <taxon>Dikarya</taxon>
        <taxon>Ascomycota</taxon>
        <taxon>Saccharomycotina</taxon>
        <taxon>Pichiomycetes</taxon>
        <taxon>Pichiales</taxon>
        <taxon>Pichiaceae</taxon>
        <taxon>Ogataea</taxon>
        <taxon>Ogataea/Candida clade</taxon>
    </lineage>
</organism>
<comment type="caution">
    <text evidence="1">The sequence shown here is derived from an EMBL/GenBank/DDBJ whole genome shotgun (WGS) entry which is preliminary data.</text>
</comment>
<dbReference type="EMBL" id="BSXV01005658">
    <property type="protein sequence ID" value="GMF02641.1"/>
    <property type="molecule type" value="Genomic_DNA"/>
</dbReference>
<reference evidence="1" key="1">
    <citation type="submission" date="2023-04" db="EMBL/GenBank/DDBJ databases">
        <title>Candida boidinii NBRC 1967.</title>
        <authorList>
            <person name="Ichikawa N."/>
            <person name="Sato H."/>
            <person name="Tonouchi N."/>
        </authorList>
    </citation>
    <scope>NUCLEOTIDE SEQUENCE</scope>
    <source>
        <strain evidence="1">NBRC 1967</strain>
    </source>
</reference>
<accession>A0ACB5U5K4</accession>
<proteinExistence type="predicted"/>
<sequence>MYLEFWNKAKGNFNELKFDQILFPNRTGNVEILNLENLKSFILSAGSHSYLKNIKLERIRWHPDSMIRLLKQMLILNSISDDEMQSVITKTFQMINELWEQHDK</sequence>
<keyword evidence="2" id="KW-1185">Reference proteome</keyword>
<dbReference type="Proteomes" id="UP001165101">
    <property type="component" value="Unassembled WGS sequence"/>
</dbReference>
<name>A0ACB5U5K4_CANBO</name>